<evidence type="ECO:0000313" key="2">
    <source>
        <dbReference type="EMBL" id="EFJ32119.1"/>
    </source>
</evidence>
<feature type="compositionally biased region" description="Polar residues" evidence="1">
    <location>
        <begin position="10"/>
        <end position="21"/>
    </location>
</feature>
<organism evidence="3">
    <name type="scientific">Selaginella moellendorffii</name>
    <name type="common">Spikemoss</name>
    <dbReference type="NCBI Taxonomy" id="88036"/>
    <lineage>
        <taxon>Eukaryota</taxon>
        <taxon>Viridiplantae</taxon>
        <taxon>Streptophyta</taxon>
        <taxon>Embryophyta</taxon>
        <taxon>Tracheophyta</taxon>
        <taxon>Lycopodiopsida</taxon>
        <taxon>Selaginellales</taxon>
        <taxon>Selaginellaceae</taxon>
        <taxon>Selaginella</taxon>
    </lineage>
</organism>
<dbReference type="Gramene" id="EFJ32119">
    <property type="protein sequence ID" value="EFJ32119"/>
    <property type="gene ID" value="SELMODRAFT_408606"/>
</dbReference>
<dbReference type="Pfam" id="PF07004">
    <property type="entry name" value="SHIPPO-rpt"/>
    <property type="match status" value="2"/>
</dbReference>
<gene>
    <name evidence="2" type="ORF">SELMODRAFT_408606</name>
</gene>
<dbReference type="OMA" id="IKSSCGE"/>
<dbReference type="PANTHER" id="PTHR40429">
    <property type="entry name" value="FLAGELLAR ASSOCIATED PROTEIN"/>
    <property type="match status" value="1"/>
</dbReference>
<feature type="compositionally biased region" description="Basic and acidic residues" evidence="1">
    <location>
        <begin position="280"/>
        <end position="292"/>
    </location>
</feature>
<dbReference type="EMBL" id="GL377573">
    <property type="protein sequence ID" value="EFJ32119.1"/>
    <property type="molecule type" value="Genomic_DNA"/>
</dbReference>
<evidence type="ECO:0000256" key="1">
    <source>
        <dbReference type="SAM" id="MobiDB-lite"/>
    </source>
</evidence>
<accession>D8R8U2</accession>
<dbReference type="eggNOG" id="ENOG502S49A">
    <property type="taxonomic scope" value="Eukaryota"/>
</dbReference>
<feature type="compositionally biased region" description="Basic and acidic residues" evidence="1">
    <location>
        <begin position="179"/>
        <end position="189"/>
    </location>
</feature>
<dbReference type="InParanoid" id="D8R8U2"/>
<proteinExistence type="predicted"/>
<dbReference type="AlphaFoldDB" id="D8R8U2"/>
<dbReference type="HOGENOM" id="CLU_077241_0_0_1"/>
<reference evidence="2 3" key="1">
    <citation type="journal article" date="2011" name="Science">
        <title>The Selaginella genome identifies genetic changes associated with the evolution of vascular plants.</title>
        <authorList>
            <person name="Banks J.A."/>
            <person name="Nishiyama T."/>
            <person name="Hasebe M."/>
            <person name="Bowman J.L."/>
            <person name="Gribskov M."/>
            <person name="dePamphilis C."/>
            <person name="Albert V.A."/>
            <person name="Aono N."/>
            <person name="Aoyama T."/>
            <person name="Ambrose B.A."/>
            <person name="Ashton N.W."/>
            <person name="Axtell M.J."/>
            <person name="Barker E."/>
            <person name="Barker M.S."/>
            <person name="Bennetzen J.L."/>
            <person name="Bonawitz N.D."/>
            <person name="Chapple C."/>
            <person name="Cheng C."/>
            <person name="Correa L.G."/>
            <person name="Dacre M."/>
            <person name="DeBarry J."/>
            <person name="Dreyer I."/>
            <person name="Elias M."/>
            <person name="Engstrom E.M."/>
            <person name="Estelle M."/>
            <person name="Feng L."/>
            <person name="Finet C."/>
            <person name="Floyd S.K."/>
            <person name="Frommer W.B."/>
            <person name="Fujita T."/>
            <person name="Gramzow L."/>
            <person name="Gutensohn M."/>
            <person name="Harholt J."/>
            <person name="Hattori M."/>
            <person name="Heyl A."/>
            <person name="Hirai T."/>
            <person name="Hiwatashi Y."/>
            <person name="Ishikawa M."/>
            <person name="Iwata M."/>
            <person name="Karol K.G."/>
            <person name="Koehler B."/>
            <person name="Kolukisaoglu U."/>
            <person name="Kubo M."/>
            <person name="Kurata T."/>
            <person name="Lalonde S."/>
            <person name="Li K."/>
            <person name="Li Y."/>
            <person name="Litt A."/>
            <person name="Lyons E."/>
            <person name="Manning G."/>
            <person name="Maruyama T."/>
            <person name="Michael T.P."/>
            <person name="Mikami K."/>
            <person name="Miyazaki S."/>
            <person name="Morinaga S."/>
            <person name="Murata T."/>
            <person name="Mueller-Roeber B."/>
            <person name="Nelson D.R."/>
            <person name="Obara M."/>
            <person name="Oguri Y."/>
            <person name="Olmstead R.G."/>
            <person name="Onodera N."/>
            <person name="Petersen B.L."/>
            <person name="Pils B."/>
            <person name="Prigge M."/>
            <person name="Rensing S.A."/>
            <person name="Riano-Pachon D.M."/>
            <person name="Roberts A.W."/>
            <person name="Sato Y."/>
            <person name="Scheller H.V."/>
            <person name="Schulz B."/>
            <person name="Schulz C."/>
            <person name="Shakirov E.V."/>
            <person name="Shibagaki N."/>
            <person name="Shinohara N."/>
            <person name="Shippen D.E."/>
            <person name="Soerensen I."/>
            <person name="Sotooka R."/>
            <person name="Sugimoto N."/>
            <person name="Sugita M."/>
            <person name="Sumikawa N."/>
            <person name="Tanurdzic M."/>
            <person name="Theissen G."/>
            <person name="Ulvskov P."/>
            <person name="Wakazuki S."/>
            <person name="Weng J.K."/>
            <person name="Willats W.W."/>
            <person name="Wipf D."/>
            <person name="Wolf P.G."/>
            <person name="Yang L."/>
            <person name="Zimmer A.D."/>
            <person name="Zhu Q."/>
            <person name="Mitros T."/>
            <person name="Hellsten U."/>
            <person name="Loque D."/>
            <person name="Otillar R."/>
            <person name="Salamov A."/>
            <person name="Schmutz J."/>
            <person name="Shapiro H."/>
            <person name="Lindquist E."/>
            <person name="Lucas S."/>
            <person name="Rokhsar D."/>
            <person name="Grigoriev I.V."/>
        </authorList>
    </citation>
    <scope>NUCLEOTIDE SEQUENCE [LARGE SCALE GENOMIC DNA]</scope>
</reference>
<protein>
    <submittedName>
        <fullName evidence="2">Uncharacterized protein</fullName>
    </submittedName>
</protein>
<feature type="compositionally biased region" description="Polar residues" evidence="1">
    <location>
        <begin position="262"/>
        <end position="274"/>
    </location>
</feature>
<dbReference type="Proteomes" id="UP000001514">
    <property type="component" value="Unassembled WGS sequence"/>
</dbReference>
<evidence type="ECO:0000313" key="3">
    <source>
        <dbReference type="Proteomes" id="UP000001514"/>
    </source>
</evidence>
<sequence length="299" mass="32793">MPDIDMIVPSSPTHSQKSTFGPQVLSHRLTGPFTLFGTSDRVNMEKIYIDKELNKLIPGNNSPGPIYNSLSSIGKQVESINGNAPCLTFGRDKRWKGRRSTGVPGPGAYEDKVTAFGNQCVSSKQSPEKTDFGKATREQTYKIEEKARFISPGPVRCDERSSIGSQIHSANSTAPKFRFGHERRFREGPISEGSTPGAGRYDCLSSVGKQHESKKGNSPSYSIGIATRQNREKVFLSKEHDKSHFGEISPGPAGNYRVRSSLGHQPNSRNSSASAFKFGSEQRFKPYSDDRPGPGAYDT</sequence>
<feature type="region of interest" description="Disordered" evidence="1">
    <location>
        <begin position="153"/>
        <end position="299"/>
    </location>
</feature>
<feature type="compositionally biased region" description="Basic and acidic residues" evidence="1">
    <location>
        <begin position="229"/>
        <end position="245"/>
    </location>
</feature>
<dbReference type="PANTHER" id="PTHR40429:SF1">
    <property type="entry name" value="FLAGELLAR ASSOCIATED PROTEIN"/>
    <property type="match status" value="1"/>
</dbReference>
<name>D8R8U2_SELML</name>
<keyword evidence="3" id="KW-1185">Reference proteome</keyword>
<dbReference type="KEGG" id="smo:SELMODRAFT_408606"/>
<dbReference type="InterPro" id="IPR010736">
    <property type="entry name" value="SHIPPO-rpt"/>
</dbReference>
<feature type="compositionally biased region" description="Polar residues" evidence="1">
    <location>
        <begin position="162"/>
        <end position="174"/>
    </location>
</feature>
<feature type="region of interest" description="Disordered" evidence="1">
    <location>
        <begin position="1"/>
        <end position="21"/>
    </location>
</feature>